<evidence type="ECO:0000256" key="1">
    <source>
        <dbReference type="ARBA" id="ARBA00004337"/>
    </source>
</evidence>
<dbReference type="InterPro" id="IPR014743">
    <property type="entry name" value="Cl-channel_core"/>
</dbReference>
<feature type="compositionally biased region" description="Low complexity" evidence="9">
    <location>
        <begin position="66"/>
        <end position="80"/>
    </location>
</feature>
<keyword evidence="4 10" id="KW-1133">Transmembrane helix</keyword>
<dbReference type="SUPFAM" id="SSF81340">
    <property type="entry name" value="Clc chloride channel"/>
    <property type="match status" value="1"/>
</dbReference>
<dbReference type="GO" id="GO:0010008">
    <property type="term" value="C:endosome membrane"/>
    <property type="evidence" value="ECO:0007669"/>
    <property type="project" value="UniProtKB-SubCell"/>
</dbReference>
<evidence type="ECO:0000256" key="2">
    <source>
        <dbReference type="ARBA" id="ARBA00022448"/>
    </source>
</evidence>
<dbReference type="Gene3D" id="1.10.3080.10">
    <property type="entry name" value="Clc chloride channel"/>
    <property type="match status" value="1"/>
</dbReference>
<feature type="transmembrane region" description="Helical" evidence="10">
    <location>
        <begin position="471"/>
        <end position="496"/>
    </location>
</feature>
<keyword evidence="7" id="KW-0868">Chloride</keyword>
<feature type="transmembrane region" description="Helical" evidence="10">
    <location>
        <begin position="327"/>
        <end position="344"/>
    </location>
</feature>
<keyword evidence="2" id="KW-0813">Transport</keyword>
<dbReference type="InterPro" id="IPR046342">
    <property type="entry name" value="CBS_dom_sf"/>
</dbReference>
<evidence type="ECO:0000256" key="10">
    <source>
        <dbReference type="SAM" id="Phobius"/>
    </source>
</evidence>
<dbReference type="PANTHER" id="PTHR45711:SF6">
    <property type="entry name" value="CHLORIDE CHANNEL PROTEIN"/>
    <property type="match status" value="1"/>
</dbReference>
<proteinExistence type="predicted"/>
<feature type="domain" description="CBS" evidence="11">
    <location>
        <begin position="696"/>
        <end position="752"/>
    </location>
</feature>
<dbReference type="GO" id="GO:0005794">
    <property type="term" value="C:Golgi apparatus"/>
    <property type="evidence" value="ECO:0007669"/>
    <property type="project" value="TreeGrafter"/>
</dbReference>
<evidence type="ECO:0000313" key="13">
    <source>
        <dbReference type="Proteomes" id="UP001142055"/>
    </source>
</evidence>
<dbReference type="PROSITE" id="PS51371">
    <property type="entry name" value="CBS"/>
    <property type="match status" value="2"/>
</dbReference>
<dbReference type="OMA" id="LMIEERY"/>
<feature type="region of interest" description="Disordered" evidence="9">
    <location>
        <begin position="101"/>
        <end position="128"/>
    </location>
</feature>
<keyword evidence="6 10" id="KW-0472">Membrane</keyword>
<dbReference type="GO" id="GO:0005247">
    <property type="term" value="F:voltage-gated chloride channel activity"/>
    <property type="evidence" value="ECO:0007669"/>
    <property type="project" value="TreeGrafter"/>
</dbReference>
<comment type="subcellular location">
    <subcellularLocation>
        <location evidence="1">Endosome membrane</location>
        <topology evidence="1">Multi-pass membrane protein</topology>
    </subcellularLocation>
</comment>
<dbReference type="CDD" id="cd04591">
    <property type="entry name" value="CBS_pair_voltage-gated_CLC_euk_bac"/>
    <property type="match status" value="1"/>
</dbReference>
<name>A0A9Q0LYS5_BLOTA</name>
<feature type="compositionally biased region" description="Polar residues" evidence="9">
    <location>
        <begin position="1"/>
        <end position="14"/>
    </location>
</feature>
<feature type="transmembrane region" description="Helical" evidence="10">
    <location>
        <begin position="284"/>
        <end position="307"/>
    </location>
</feature>
<dbReference type="PANTHER" id="PTHR45711">
    <property type="entry name" value="CHLORIDE CHANNEL PROTEIN"/>
    <property type="match status" value="1"/>
</dbReference>
<sequence>MESEKQSNTCQPVESKQLLDFNESTVCQKQSTVYNNEPFVIVSNDDDDNDNHHNLSQHHSTKTSLTPMTISPNTTTSSSSNEEDEELKSFLTSGMIDHASISASNNDNVNSNDHGRTKRKQSKRSEHYNRIRKQMLFRRRRRQLEDSVLNDGRSYFGTFGNPEIDDPVSGSNYDDFQTIDWQRDIAKDRLRHRFIVRNKDRSILSLIRSTHDAWAGWLKHLDRSLCIVEDVARSIGLRSKELRIRGIYHLIHVLCFMGLIVCIFGCKFCNEHLVMFYIDYARPWIFFELIIFVMLGVIGGLIGNIFIRANLRWCQMRKYTRLGQYPMWEVIAVTGVTAVLAYPNPYTRMNSSDLIKLLFSSCGIADESPLCDYYRNFTNVNEHTMIAQAGPGVYSSMGLLLLAVIFKLVITIFTFGIKVPAGLFIPSLCMGACVGRIVGVTMEQIAYNYPKWWVFQDACSNSGESCLSPGLYAVVGAAAVLGGVTRMTVSLVVIMFELTGNVNFIVPLMAAIMTAKWVGDALGKQGVYDAHIGLNDYPFLDNKEEFSHTTIASDAMRPKLGDNHLAVITEDSMTVSDIVSMLKTKSHAGFPVVVSESSHYLVGFVTRNDLMAALNKARRTEDVYDHSLVYFRSFTLDEQSMYQRSTSAAATATTLGRDHALYISDHRSPSISSAATNLSGNHDTSIQPNPINFRRIVDLAPITVTDQTPMETVIDMFRKLGLRQVLVTHNGHLLGIITKKDILLHMKECEDTPSFTLNSGYGGGNSHGDVRSYVTGTLSDHRFDQHHGCDLSTNIRFA</sequence>
<feature type="region of interest" description="Disordered" evidence="9">
    <location>
        <begin position="1"/>
        <end position="22"/>
    </location>
</feature>
<dbReference type="GO" id="GO:0005769">
    <property type="term" value="C:early endosome"/>
    <property type="evidence" value="ECO:0007669"/>
    <property type="project" value="TreeGrafter"/>
</dbReference>
<keyword evidence="5" id="KW-0406">Ion transport</keyword>
<protein>
    <recommendedName>
        <fullName evidence="11">CBS domain-containing protein</fullName>
    </recommendedName>
</protein>
<dbReference type="SUPFAM" id="SSF54631">
    <property type="entry name" value="CBS-domain pair"/>
    <property type="match status" value="1"/>
</dbReference>
<comment type="caution">
    <text evidence="12">The sequence shown here is derived from an EMBL/GenBank/DDBJ whole genome shotgun (WGS) entry which is preliminary data.</text>
</comment>
<keyword evidence="3 10" id="KW-0812">Transmembrane</keyword>
<dbReference type="EMBL" id="JAPWDV010000004">
    <property type="protein sequence ID" value="KAJ6215722.1"/>
    <property type="molecule type" value="Genomic_DNA"/>
</dbReference>
<reference evidence="12" key="1">
    <citation type="submission" date="2022-12" db="EMBL/GenBank/DDBJ databases">
        <title>Genome assemblies of Blomia tropicalis.</title>
        <authorList>
            <person name="Cui Y."/>
        </authorList>
    </citation>
    <scope>NUCLEOTIDE SEQUENCE</scope>
    <source>
        <tissue evidence="12">Adult mites</tissue>
    </source>
</reference>
<feature type="compositionally biased region" description="Low complexity" evidence="9">
    <location>
        <begin position="101"/>
        <end position="112"/>
    </location>
</feature>
<dbReference type="GO" id="GO:0005886">
    <property type="term" value="C:plasma membrane"/>
    <property type="evidence" value="ECO:0007669"/>
    <property type="project" value="TreeGrafter"/>
</dbReference>
<evidence type="ECO:0000256" key="3">
    <source>
        <dbReference type="ARBA" id="ARBA00022692"/>
    </source>
</evidence>
<evidence type="ECO:0000313" key="12">
    <source>
        <dbReference type="EMBL" id="KAJ6215722.1"/>
    </source>
</evidence>
<dbReference type="InterPro" id="IPR000644">
    <property type="entry name" value="CBS_dom"/>
</dbReference>
<dbReference type="Pfam" id="PF00571">
    <property type="entry name" value="CBS"/>
    <property type="match status" value="2"/>
</dbReference>
<feature type="transmembrane region" description="Helical" evidence="10">
    <location>
        <begin position="423"/>
        <end position="442"/>
    </location>
</feature>
<dbReference type="GO" id="GO:0008021">
    <property type="term" value="C:synaptic vesicle"/>
    <property type="evidence" value="ECO:0007669"/>
    <property type="project" value="TreeGrafter"/>
</dbReference>
<evidence type="ECO:0000259" key="11">
    <source>
        <dbReference type="PROSITE" id="PS51371"/>
    </source>
</evidence>
<evidence type="ECO:0000256" key="4">
    <source>
        <dbReference type="ARBA" id="ARBA00022989"/>
    </source>
</evidence>
<keyword evidence="8" id="KW-0129">CBS domain</keyword>
<evidence type="ECO:0000256" key="8">
    <source>
        <dbReference type="PROSITE-ProRule" id="PRU00703"/>
    </source>
</evidence>
<dbReference type="SMART" id="SM00116">
    <property type="entry name" value="CBS"/>
    <property type="match status" value="2"/>
</dbReference>
<evidence type="ECO:0000256" key="7">
    <source>
        <dbReference type="ARBA" id="ARBA00023214"/>
    </source>
</evidence>
<feature type="transmembrane region" description="Helical" evidence="10">
    <location>
        <begin position="393"/>
        <end position="416"/>
    </location>
</feature>
<dbReference type="Proteomes" id="UP001142055">
    <property type="component" value="Chromosome 4"/>
</dbReference>
<feature type="region of interest" description="Disordered" evidence="9">
    <location>
        <begin position="40"/>
        <end position="87"/>
    </location>
</feature>
<dbReference type="Pfam" id="PF00654">
    <property type="entry name" value="Voltage_CLC"/>
    <property type="match status" value="1"/>
</dbReference>
<dbReference type="InterPro" id="IPR001807">
    <property type="entry name" value="ClC"/>
</dbReference>
<dbReference type="AlphaFoldDB" id="A0A9Q0LYS5"/>
<evidence type="ECO:0000256" key="6">
    <source>
        <dbReference type="ARBA" id="ARBA00023136"/>
    </source>
</evidence>
<evidence type="ECO:0000256" key="5">
    <source>
        <dbReference type="ARBA" id="ARBA00023065"/>
    </source>
</evidence>
<feature type="domain" description="CBS" evidence="11">
    <location>
        <begin position="556"/>
        <end position="621"/>
    </location>
</feature>
<dbReference type="Gene3D" id="3.90.1280.20">
    <property type="match status" value="2"/>
</dbReference>
<keyword evidence="13" id="KW-1185">Reference proteome</keyword>
<evidence type="ECO:0000256" key="9">
    <source>
        <dbReference type="SAM" id="MobiDB-lite"/>
    </source>
</evidence>
<dbReference type="FunFam" id="1.10.3080.10:FF:000016">
    <property type="entry name" value="Chloride channel protein"/>
    <property type="match status" value="1"/>
</dbReference>
<organism evidence="12 13">
    <name type="scientific">Blomia tropicalis</name>
    <name type="common">Mite</name>
    <dbReference type="NCBI Taxonomy" id="40697"/>
    <lineage>
        <taxon>Eukaryota</taxon>
        <taxon>Metazoa</taxon>
        <taxon>Ecdysozoa</taxon>
        <taxon>Arthropoda</taxon>
        <taxon>Chelicerata</taxon>
        <taxon>Arachnida</taxon>
        <taxon>Acari</taxon>
        <taxon>Acariformes</taxon>
        <taxon>Sarcoptiformes</taxon>
        <taxon>Astigmata</taxon>
        <taxon>Glycyphagoidea</taxon>
        <taxon>Echimyopodidae</taxon>
        <taxon>Blomia</taxon>
    </lineage>
</organism>
<accession>A0A9Q0LYS5</accession>
<feature type="transmembrane region" description="Helical" evidence="10">
    <location>
        <begin position="247"/>
        <end position="278"/>
    </location>
</feature>
<gene>
    <name evidence="12" type="ORF">RDWZM_010222</name>
</gene>